<protein>
    <submittedName>
        <fullName evidence="6">GFA family protein</fullName>
    </submittedName>
</protein>
<evidence type="ECO:0000256" key="4">
    <source>
        <dbReference type="ARBA" id="ARBA00023239"/>
    </source>
</evidence>
<name>A0ABS5MWW9_9PSED</name>
<keyword evidence="7" id="KW-1185">Reference proteome</keyword>
<evidence type="ECO:0000313" key="7">
    <source>
        <dbReference type="Proteomes" id="UP000676035"/>
    </source>
</evidence>
<dbReference type="EMBL" id="JAGYHF010000004">
    <property type="protein sequence ID" value="MBS4078241.1"/>
    <property type="molecule type" value="Genomic_DNA"/>
</dbReference>
<reference evidence="6 7" key="1">
    <citation type="submission" date="2021-04" db="EMBL/GenBank/DDBJ databases">
        <title>Pseudomonas rustica sp. nov. isolated from raw milk.</title>
        <authorList>
            <person name="Fiedler G."/>
            <person name="Gieschler S."/>
            <person name="Kabisch J."/>
            <person name="Grimmler C."/>
            <person name="Brinks E."/>
            <person name="Wagner N."/>
            <person name="Hetzer B."/>
            <person name="Franz C.M.A.P."/>
            <person name="Boehnlein C."/>
        </authorList>
    </citation>
    <scope>NUCLEOTIDE SEQUENCE [LARGE SCALE GENOMIC DNA]</scope>
    <source>
        <strain evidence="6 7">MBT-4</strain>
    </source>
</reference>
<evidence type="ECO:0000256" key="2">
    <source>
        <dbReference type="ARBA" id="ARBA00022723"/>
    </source>
</evidence>
<evidence type="ECO:0000256" key="1">
    <source>
        <dbReference type="ARBA" id="ARBA00005495"/>
    </source>
</evidence>
<dbReference type="RefSeq" id="WP_212544465.1">
    <property type="nucleotide sequence ID" value="NZ_JAGYHF010000004.1"/>
</dbReference>
<dbReference type="PANTHER" id="PTHR33337:SF40">
    <property type="entry name" value="CENP-V_GFA DOMAIN-CONTAINING PROTEIN-RELATED"/>
    <property type="match status" value="1"/>
</dbReference>
<keyword evidence="3" id="KW-0862">Zinc</keyword>
<dbReference type="Pfam" id="PF04828">
    <property type="entry name" value="GFA"/>
    <property type="match status" value="1"/>
</dbReference>
<dbReference type="InterPro" id="IPR011057">
    <property type="entry name" value="Mss4-like_sf"/>
</dbReference>
<keyword evidence="4" id="KW-0456">Lyase</keyword>
<proteinExistence type="inferred from homology"/>
<accession>A0ABS5MWW9</accession>
<dbReference type="Proteomes" id="UP000676035">
    <property type="component" value="Unassembled WGS sequence"/>
</dbReference>
<keyword evidence="2" id="KW-0479">Metal-binding</keyword>
<feature type="domain" description="CENP-V/GFA" evidence="5">
    <location>
        <begin position="9"/>
        <end position="128"/>
    </location>
</feature>
<dbReference type="PROSITE" id="PS51891">
    <property type="entry name" value="CENP_V_GFA"/>
    <property type="match status" value="1"/>
</dbReference>
<dbReference type="Gene3D" id="3.90.1590.10">
    <property type="entry name" value="glutathione-dependent formaldehyde- activating enzyme (gfa)"/>
    <property type="match status" value="1"/>
</dbReference>
<evidence type="ECO:0000313" key="6">
    <source>
        <dbReference type="EMBL" id="MBS4078241.1"/>
    </source>
</evidence>
<sequence>MLTPSPQTFRGSCLCGAVKYQIRSRPKALSHCHCSQCRKSHGAAFASFGSVMRGNLELLQGGEDLKSYQSSESVVRQFCSHCGSSMFWSRAQGEFAEWVSVALGTLDTHFTSDNQKHVELTSKASWYEMADQRPKSRA</sequence>
<evidence type="ECO:0000256" key="3">
    <source>
        <dbReference type="ARBA" id="ARBA00022833"/>
    </source>
</evidence>
<dbReference type="SUPFAM" id="SSF51316">
    <property type="entry name" value="Mss4-like"/>
    <property type="match status" value="1"/>
</dbReference>
<comment type="similarity">
    <text evidence="1">Belongs to the Gfa family.</text>
</comment>
<evidence type="ECO:0000259" key="5">
    <source>
        <dbReference type="PROSITE" id="PS51891"/>
    </source>
</evidence>
<dbReference type="InterPro" id="IPR006913">
    <property type="entry name" value="CENP-V/GFA"/>
</dbReference>
<gene>
    <name evidence="6" type="ORF">KFS80_08100</name>
</gene>
<comment type="caution">
    <text evidence="6">The sequence shown here is derived from an EMBL/GenBank/DDBJ whole genome shotgun (WGS) entry which is preliminary data.</text>
</comment>
<organism evidence="6 7">
    <name type="scientific">Pseudomonas rustica</name>
    <dbReference type="NCBI Taxonomy" id="2827099"/>
    <lineage>
        <taxon>Bacteria</taxon>
        <taxon>Pseudomonadati</taxon>
        <taxon>Pseudomonadota</taxon>
        <taxon>Gammaproteobacteria</taxon>
        <taxon>Pseudomonadales</taxon>
        <taxon>Pseudomonadaceae</taxon>
        <taxon>Pseudomonas</taxon>
    </lineage>
</organism>
<dbReference type="PANTHER" id="PTHR33337">
    <property type="entry name" value="GFA DOMAIN-CONTAINING PROTEIN"/>
    <property type="match status" value="1"/>
</dbReference>